<reference evidence="8 9" key="3">
    <citation type="submission" date="2019-09" db="EMBL/GenBank/DDBJ databases">
        <title>Taxonomic note: a critical rebuttal of the proposed division of the genus Arcobacter into six genera, emended descriptions of Arcobacter anaerophilus and the genus Arcobacter, and an assessment of genus-level boundaries for Epsilonproteobacteria using in silico genomic comparator tools.</title>
        <authorList>
            <person name="On S.L.W."/>
            <person name="Miller W.G."/>
            <person name="Biggs P."/>
            <person name="Cornelius A."/>
            <person name="Vandamme P."/>
        </authorList>
    </citation>
    <scope>NUCLEOTIDE SEQUENCE [LARGE SCALE GENOMIC DNA]</scope>
    <source>
        <strain evidence="8 9">LMG 26638</strain>
    </source>
</reference>
<evidence type="ECO:0000256" key="7">
    <source>
        <dbReference type="ARBA" id="ARBA00023237"/>
    </source>
</evidence>
<keyword evidence="6" id="KW-0472">Membrane</keyword>
<dbReference type="OrthoDB" id="5348365at2"/>
<dbReference type="SUPFAM" id="SSF56954">
    <property type="entry name" value="Outer membrane efflux proteins (OEP)"/>
    <property type="match status" value="1"/>
</dbReference>
<dbReference type="GO" id="GO:0015288">
    <property type="term" value="F:porin activity"/>
    <property type="evidence" value="ECO:0007669"/>
    <property type="project" value="TreeGrafter"/>
</dbReference>
<name>A0A5C2H922_9BACT</name>
<reference evidence="9" key="2">
    <citation type="submission" date="2019-09" db="EMBL/GenBank/DDBJ databases">
        <title>Complete genome sequencing of four Arcobacter species reveals a diverse suite of mobile elements.</title>
        <authorList>
            <person name="On S.L.W."/>
            <person name="Miller W.G."/>
            <person name="Biggs P."/>
            <person name="Cornelius A."/>
            <person name="Vandamme P."/>
        </authorList>
    </citation>
    <scope>NUCLEOTIDE SEQUENCE [LARGE SCALE GENOMIC DNA]</scope>
    <source>
        <strain evidence="9">LMG 26638</strain>
    </source>
</reference>
<dbReference type="RefSeq" id="WP_130234330.1">
    <property type="nucleotide sequence ID" value="NZ_BMEF01000055.1"/>
</dbReference>
<dbReference type="PANTHER" id="PTHR30026">
    <property type="entry name" value="OUTER MEMBRANE PROTEIN TOLC"/>
    <property type="match status" value="1"/>
</dbReference>
<dbReference type="Gene3D" id="3.30.70.1070">
    <property type="entry name" value="Sporulation related repeat"/>
    <property type="match status" value="1"/>
</dbReference>
<dbReference type="GO" id="GO:0015562">
    <property type="term" value="F:efflux transmembrane transporter activity"/>
    <property type="evidence" value="ECO:0007669"/>
    <property type="project" value="InterPro"/>
</dbReference>
<dbReference type="Gene3D" id="1.20.1600.10">
    <property type="entry name" value="Outer membrane efflux proteins (OEP)"/>
    <property type="match status" value="1"/>
</dbReference>
<dbReference type="KEGG" id="apai:APAC_2377"/>
<gene>
    <name evidence="8" type="ORF">APAC_2377</name>
</gene>
<comment type="subcellular location">
    <subcellularLocation>
        <location evidence="1">Cell outer membrane</location>
    </subcellularLocation>
</comment>
<evidence type="ECO:0000256" key="1">
    <source>
        <dbReference type="ARBA" id="ARBA00004442"/>
    </source>
</evidence>
<evidence type="ECO:0000256" key="4">
    <source>
        <dbReference type="ARBA" id="ARBA00022452"/>
    </source>
</evidence>
<dbReference type="InterPro" id="IPR003423">
    <property type="entry name" value="OMP_efflux"/>
</dbReference>
<reference evidence="8 9" key="1">
    <citation type="submission" date="2019-09" db="EMBL/GenBank/DDBJ databases">
        <title>Complete genome sequencing of four Arcobacter species reveals a diverse suite of mobile elements.</title>
        <authorList>
            <person name="Miller W.G."/>
            <person name="Yee E."/>
            <person name="Bono J.L."/>
        </authorList>
    </citation>
    <scope>NUCLEOTIDE SEQUENCE [LARGE SCALE GENOMIC DNA]</scope>
    <source>
        <strain evidence="8 9">LMG 26638</strain>
    </source>
</reference>
<evidence type="ECO:0000256" key="3">
    <source>
        <dbReference type="ARBA" id="ARBA00022448"/>
    </source>
</evidence>
<evidence type="ECO:0000313" key="8">
    <source>
        <dbReference type="EMBL" id="QEP35437.1"/>
    </source>
</evidence>
<protein>
    <submittedName>
        <fullName evidence="8">Type I secretion system outer membrane protein, TolC family</fullName>
    </submittedName>
</protein>
<comment type="similarity">
    <text evidence="2">Belongs to the outer membrane factor (OMF) (TC 1.B.17) family.</text>
</comment>
<keyword evidence="5" id="KW-0812">Transmembrane</keyword>
<evidence type="ECO:0000256" key="5">
    <source>
        <dbReference type="ARBA" id="ARBA00022692"/>
    </source>
</evidence>
<dbReference type="Pfam" id="PF02321">
    <property type="entry name" value="OEP"/>
    <property type="match status" value="2"/>
</dbReference>
<keyword evidence="9" id="KW-1185">Reference proteome</keyword>
<keyword evidence="3" id="KW-0813">Transport</keyword>
<evidence type="ECO:0000313" key="9">
    <source>
        <dbReference type="Proteomes" id="UP000322726"/>
    </source>
</evidence>
<keyword evidence="4" id="KW-1134">Transmembrane beta strand</keyword>
<organism evidence="8 9">
    <name type="scientific">Malaciobacter pacificus</name>
    <dbReference type="NCBI Taxonomy" id="1080223"/>
    <lineage>
        <taxon>Bacteria</taxon>
        <taxon>Pseudomonadati</taxon>
        <taxon>Campylobacterota</taxon>
        <taxon>Epsilonproteobacteria</taxon>
        <taxon>Campylobacterales</taxon>
        <taxon>Arcobacteraceae</taxon>
        <taxon>Malaciobacter</taxon>
    </lineage>
</organism>
<proteinExistence type="inferred from homology"/>
<dbReference type="GO" id="GO:1990281">
    <property type="term" value="C:efflux pump complex"/>
    <property type="evidence" value="ECO:0007669"/>
    <property type="project" value="TreeGrafter"/>
</dbReference>
<dbReference type="AlphaFoldDB" id="A0A5C2H922"/>
<dbReference type="Proteomes" id="UP000322726">
    <property type="component" value="Chromosome"/>
</dbReference>
<dbReference type="EMBL" id="CP035928">
    <property type="protein sequence ID" value="QEP35437.1"/>
    <property type="molecule type" value="Genomic_DNA"/>
</dbReference>
<accession>A0A5C2H922</accession>
<keyword evidence="7" id="KW-0998">Cell outer membrane</keyword>
<sequence>MLVKRILKYACVSLLLSSSLHALSLKDSVEKVMATNPEIIAEKNNQQAFRKYIDEREANYLPRIDIDGRIEQSSIERDYDDNRNGTLTDGSVQEDGYNFGIALNQMLYDGDLTPSQVREAKHNDLANKYRTTLNIENVVSDTVSAYTGLIQYKEMLQLTRDMIETNQDNLLIAREKEAISGEVLETYQVESKLSFVKEKYLEEKDLQSSRISTFKRYVGVEPDGKECRPFIDESKIPSSLQEAVELAVLRNSEILEQIERVKAQREKIAQADAKFLPNLSLELKALTDNDLSLDENGKEDQAFGRINLAWNLYNGGGDHAVSQQEELFLAEQKERLDAITNKIVESVKVNYQRYNKNKDRINVLKDYVVANENIVQVYKSEFEAGTRTFVDILDAQTVLYEAKKSLLNREYELYSNYYEILNSFSMLSDTILTSETQSCSNEINTTTTVASNITNEEVVESKPVKTAAVSDELSALLGDETVEEKVEDTVESQVVETQDIQASESFVDSSSVVSYTSFLDAPEKSYTLNITTTKGLSAANQFVINNGLDDNNSFRYEFGPGMKSAKVIYGIFSSVKEAKEAMKSLPASVLAHKPYIDNVSKHKKLYAKYH</sequence>
<dbReference type="PANTHER" id="PTHR30026:SF22">
    <property type="entry name" value="OUTER MEMBRANE EFFLUX PROTEIN"/>
    <property type="match status" value="1"/>
</dbReference>
<dbReference type="GO" id="GO:0042834">
    <property type="term" value="F:peptidoglycan binding"/>
    <property type="evidence" value="ECO:0007669"/>
    <property type="project" value="InterPro"/>
</dbReference>
<evidence type="ECO:0000256" key="2">
    <source>
        <dbReference type="ARBA" id="ARBA00007613"/>
    </source>
</evidence>
<dbReference type="InterPro" id="IPR051906">
    <property type="entry name" value="TolC-like"/>
</dbReference>
<dbReference type="GO" id="GO:0009279">
    <property type="term" value="C:cell outer membrane"/>
    <property type="evidence" value="ECO:0007669"/>
    <property type="project" value="UniProtKB-SubCell"/>
</dbReference>
<evidence type="ECO:0000256" key="6">
    <source>
        <dbReference type="ARBA" id="ARBA00023136"/>
    </source>
</evidence>
<dbReference type="InterPro" id="IPR036680">
    <property type="entry name" value="SPOR-like_sf"/>
</dbReference>